<evidence type="ECO:0000256" key="1">
    <source>
        <dbReference type="SAM" id="Coils"/>
    </source>
</evidence>
<feature type="coiled-coil region" evidence="1">
    <location>
        <begin position="457"/>
        <end position="488"/>
    </location>
</feature>
<feature type="coiled-coil region" evidence="1">
    <location>
        <begin position="367"/>
        <end position="427"/>
    </location>
</feature>
<keyword evidence="3" id="KW-0472">Membrane</keyword>
<feature type="region of interest" description="Disordered" evidence="2">
    <location>
        <begin position="532"/>
        <end position="557"/>
    </location>
</feature>
<dbReference type="Gene3D" id="3.10.310.50">
    <property type="match status" value="1"/>
</dbReference>
<keyword evidence="4" id="KW-0732">Signal</keyword>
<evidence type="ECO:0000256" key="3">
    <source>
        <dbReference type="SAM" id="Phobius"/>
    </source>
</evidence>
<dbReference type="RefSeq" id="WP_189349028.1">
    <property type="nucleotide sequence ID" value="NZ_BMXK01000004.1"/>
</dbReference>
<dbReference type="InterPro" id="IPR007621">
    <property type="entry name" value="TPM_dom"/>
</dbReference>
<accession>A0ABQ3GGT4</accession>
<dbReference type="EMBL" id="BMXK01000004">
    <property type="protein sequence ID" value="GHD03618.1"/>
    <property type="molecule type" value="Genomic_DNA"/>
</dbReference>
<evidence type="ECO:0000256" key="2">
    <source>
        <dbReference type="SAM" id="MobiDB-lite"/>
    </source>
</evidence>
<dbReference type="Proteomes" id="UP000642819">
    <property type="component" value="Unassembled WGS sequence"/>
</dbReference>
<reference evidence="7" key="1">
    <citation type="journal article" date="2019" name="Int. J. Syst. Evol. Microbiol.">
        <title>The Global Catalogue of Microorganisms (GCM) 10K type strain sequencing project: providing services to taxonomists for standard genome sequencing and annotation.</title>
        <authorList>
            <consortium name="The Broad Institute Genomics Platform"/>
            <consortium name="The Broad Institute Genome Sequencing Center for Infectious Disease"/>
            <person name="Wu L."/>
            <person name="Ma J."/>
        </authorList>
    </citation>
    <scope>NUCLEOTIDE SEQUENCE [LARGE SCALE GENOMIC DNA]</scope>
    <source>
        <strain evidence="7">KCTC 19466</strain>
    </source>
</reference>
<feature type="transmembrane region" description="Helical" evidence="3">
    <location>
        <begin position="201"/>
        <end position="220"/>
    </location>
</feature>
<name>A0ABQ3GGT4_9MICC</name>
<evidence type="ECO:0000256" key="4">
    <source>
        <dbReference type="SAM" id="SignalP"/>
    </source>
</evidence>
<evidence type="ECO:0000259" key="5">
    <source>
        <dbReference type="Pfam" id="PF04536"/>
    </source>
</evidence>
<feature type="compositionally biased region" description="Basic and acidic residues" evidence="2">
    <location>
        <begin position="545"/>
        <end position="555"/>
    </location>
</feature>
<evidence type="ECO:0000313" key="7">
    <source>
        <dbReference type="Proteomes" id="UP000642819"/>
    </source>
</evidence>
<keyword evidence="3" id="KW-1133">Transmembrane helix</keyword>
<keyword evidence="7" id="KW-1185">Reference proteome</keyword>
<feature type="signal peptide" evidence="4">
    <location>
        <begin position="1"/>
        <end position="40"/>
    </location>
</feature>
<proteinExistence type="predicted"/>
<feature type="domain" description="TPM" evidence="5">
    <location>
        <begin position="52"/>
        <end position="173"/>
    </location>
</feature>
<comment type="caution">
    <text evidence="6">The sequence shown here is derived from an EMBL/GenBank/DDBJ whole genome shotgun (WGS) entry which is preliminary data.</text>
</comment>
<dbReference type="Pfam" id="PF04536">
    <property type="entry name" value="TPM_phosphatase"/>
    <property type="match status" value="1"/>
</dbReference>
<keyword evidence="1" id="KW-0175">Coiled coil</keyword>
<protein>
    <recommendedName>
        <fullName evidence="5">TPM domain-containing protein</fullName>
    </recommendedName>
</protein>
<organism evidence="6 7">
    <name type="scientific">Zhihengliuella salsuginis</name>
    <dbReference type="NCBI Taxonomy" id="578222"/>
    <lineage>
        <taxon>Bacteria</taxon>
        <taxon>Bacillati</taxon>
        <taxon>Actinomycetota</taxon>
        <taxon>Actinomycetes</taxon>
        <taxon>Micrococcales</taxon>
        <taxon>Micrococcaceae</taxon>
        <taxon>Zhihengliuella</taxon>
    </lineage>
</organism>
<keyword evidence="3" id="KW-0812">Transmembrane</keyword>
<feature type="chain" id="PRO_5046258804" description="TPM domain-containing protein" evidence="4">
    <location>
        <begin position="41"/>
        <end position="722"/>
    </location>
</feature>
<gene>
    <name evidence="6" type="ORF">GCM10008096_09840</name>
</gene>
<sequence length="722" mass="73777">MREPNESPSTANAGWRPARLGFALAAAGLALGLGAAPAAAEDPVDIPAGEYVVDTTGLLDDGSGEVEDRLAELRQDSGITLFVVYVDAFENPGDRASWIQEVASNKDFGSNDALLALAVEERQGELAAHSSGWLQAETPDIWGTWVSPELSGDPLTGDDIAAAAVGAADGIQAAADARAGGGAAGAGADEDPAATGGGGSGLWAVGLVGGAIGVAAVVAARRKKKRNQARGAGYETAQTGSGAGQEAPDPLAALSVEELRTQAGSLLVAADDAIKSSEQEIDFARLQYGDEAVATFVQDLRAARGHLTASFELQQQLDDHIPDTEEQQRGWLGEIIRRCESVNDTLEEHHEDFDALRQLERRAPESLARLRGELPGLEERLDTAEETLRGLATTYTDSALVQIRDNVDQAAERLDFATARLDEADGALAGEGGGSAAVVIRSAEEALGQARLLVDAVEAAKSQLPQAAQDLEAALRAAERDASGARAAMDASAAPELAGPVAAVEQVVAATRAALAEPRTDPESLLRDVESARAGLDAPMTGLRDQQERQRRAGEQLRSAIHSAQVKIQGTADYIRARRGGVRATARTRLAEAERHLDEAIRLSSGDPGTALNHANQAIHLGDQAAREAENDVGGFGGGSPDMFGGGYRGRRGGSSFGGGLGGALLGGIIIDAVLDGNRSSGHGGGGLFGGGGFGGFSGGGSFGGGGGGFGGGGFSGGGGNF</sequence>
<feature type="region of interest" description="Disordered" evidence="2">
    <location>
        <begin position="227"/>
        <end position="248"/>
    </location>
</feature>
<evidence type="ECO:0000313" key="6">
    <source>
        <dbReference type="EMBL" id="GHD03618.1"/>
    </source>
</evidence>